<dbReference type="PANTHER" id="PTHR30425:SF2">
    <property type="entry name" value="ABC TRANSPORTER PERMEASE PROTEIN YQGH-RELATED"/>
    <property type="match status" value="1"/>
</dbReference>
<evidence type="ECO:0000256" key="4">
    <source>
        <dbReference type="ARBA" id="ARBA00022475"/>
    </source>
</evidence>
<keyword evidence="7 8" id="KW-0472">Membrane</keyword>
<feature type="transmembrane region" description="Helical" evidence="8">
    <location>
        <begin position="124"/>
        <end position="149"/>
    </location>
</feature>
<feature type="transmembrane region" description="Helical" evidence="8">
    <location>
        <begin position="279"/>
        <end position="302"/>
    </location>
</feature>
<evidence type="ECO:0000256" key="3">
    <source>
        <dbReference type="ARBA" id="ARBA00022448"/>
    </source>
</evidence>
<evidence type="ECO:0000259" key="10">
    <source>
        <dbReference type="PROSITE" id="PS50928"/>
    </source>
</evidence>
<dbReference type="Pfam" id="PF00528">
    <property type="entry name" value="BPD_transp_1"/>
    <property type="match status" value="1"/>
</dbReference>
<feature type="transmembrane region" description="Helical" evidence="8">
    <location>
        <begin position="161"/>
        <end position="183"/>
    </location>
</feature>
<keyword evidence="3 8" id="KW-0813">Transport</keyword>
<dbReference type="RefSeq" id="WP_010077186.1">
    <property type="nucleotide sequence ID" value="NC_014393.1"/>
</dbReference>
<comment type="similarity">
    <text evidence="2 9">Belongs to the binding-protein-dependent transport system permease family. CysTW subfamily.</text>
</comment>
<feature type="transmembrane region" description="Helical" evidence="8">
    <location>
        <begin position="31"/>
        <end position="53"/>
    </location>
</feature>
<dbReference type="PROSITE" id="PS50928">
    <property type="entry name" value="ABC_TM1"/>
    <property type="match status" value="1"/>
</dbReference>
<dbReference type="InterPro" id="IPR035906">
    <property type="entry name" value="MetI-like_sf"/>
</dbReference>
<dbReference type="CDD" id="cd06261">
    <property type="entry name" value="TM_PBP2"/>
    <property type="match status" value="1"/>
</dbReference>
<dbReference type="InterPro" id="IPR011864">
    <property type="entry name" value="Phosphate_PstC"/>
</dbReference>
<comment type="function">
    <text evidence="9">Part of the binding-protein-dependent transport system for phosphate; probably responsible for the translocation of the substrate across the membrane.</text>
</comment>
<dbReference type="AlphaFoldDB" id="D9SL83"/>
<proteinExistence type="inferred from homology"/>
<dbReference type="GO" id="GO:0005886">
    <property type="term" value="C:plasma membrane"/>
    <property type="evidence" value="ECO:0007669"/>
    <property type="project" value="UniProtKB-SubCell"/>
</dbReference>
<dbReference type="InterPro" id="IPR051124">
    <property type="entry name" value="Phosphate_Transport_Permease"/>
</dbReference>
<dbReference type="KEGG" id="ccb:Clocel_1855"/>
<protein>
    <recommendedName>
        <fullName evidence="9">Phosphate transport system permease protein</fullName>
    </recommendedName>
</protein>
<comment type="subcellular location">
    <subcellularLocation>
        <location evidence="1 8">Cell membrane</location>
        <topology evidence="1 8">Multi-pass membrane protein</topology>
    </subcellularLocation>
</comment>
<reference evidence="11 12" key="1">
    <citation type="submission" date="2010-08" db="EMBL/GenBank/DDBJ databases">
        <title>Complete sequence of Clostridium cellulovorans 743B.</title>
        <authorList>
            <consortium name="US DOE Joint Genome Institute"/>
            <person name="Lucas S."/>
            <person name="Copeland A."/>
            <person name="Lapidus A."/>
            <person name="Cheng J.-F."/>
            <person name="Bruce D."/>
            <person name="Goodwin L."/>
            <person name="Pitluck S."/>
            <person name="Chertkov O."/>
            <person name="Detter J.C."/>
            <person name="Han C."/>
            <person name="Tapia R."/>
            <person name="Land M."/>
            <person name="Hauser L."/>
            <person name="Chang Y.-J."/>
            <person name="Jeffries C."/>
            <person name="Kyrpides N."/>
            <person name="Ivanova N."/>
            <person name="Mikhailova N."/>
            <person name="Hemme C.L."/>
            <person name="Woyke T."/>
        </authorList>
    </citation>
    <scope>NUCLEOTIDE SEQUENCE [LARGE SCALE GENOMIC DNA]</scope>
    <source>
        <strain evidence="12">ATCC 35296 / DSM 3052 / OCM 3 / 743B</strain>
    </source>
</reference>
<evidence type="ECO:0000256" key="6">
    <source>
        <dbReference type="ARBA" id="ARBA00022989"/>
    </source>
</evidence>
<dbReference type="Proteomes" id="UP000002730">
    <property type="component" value="Chromosome"/>
</dbReference>
<feature type="domain" description="ABC transmembrane type-1" evidence="10">
    <location>
        <begin position="88"/>
        <end position="298"/>
    </location>
</feature>
<keyword evidence="12" id="KW-1185">Reference proteome</keyword>
<dbReference type="PANTHER" id="PTHR30425">
    <property type="entry name" value="PHOSPHATE TRANSPORT SYSTEM PERMEASE PROTEIN PST"/>
    <property type="match status" value="1"/>
</dbReference>
<keyword evidence="6 8" id="KW-1133">Transmembrane helix</keyword>
<dbReference type="STRING" id="573061.Clocel_1855"/>
<dbReference type="OrthoDB" id="9785113at2"/>
<dbReference type="NCBIfam" id="TIGR02138">
    <property type="entry name" value="phosphate_pstC"/>
    <property type="match status" value="1"/>
</dbReference>
<accession>D9SL83</accession>
<keyword evidence="9" id="KW-0592">Phosphate transport</keyword>
<dbReference type="SUPFAM" id="SSF161098">
    <property type="entry name" value="MetI-like"/>
    <property type="match status" value="1"/>
</dbReference>
<sequence>MEKNHTVIAANSNSKKMRMLKNIKNEQIGRTYATLCGLLIVVLTLSIMFFVIYNGLQIFIKDKYTIGQILFSKEWSMEKGEFGAVIFIVGSALVSIGAVILSAPIAVAVAIFLNHISKGYGKKLIQASLELFVGIPSVVYGLLGILYLVPFIKNVTSGTGFSLLAGIIVLSIMILPTIASLAADAIKIVPHEYIEASYGLGATRWQTIKKVVLPAASNGIFTGIVLGLARAFGEALAVQMVIGNTIKIPDSILSPTTTLTGILTMNMANAIKGTPEYHALWTLAALLLIVSFIFILIIRAIGRRGEVK</sequence>
<dbReference type="EMBL" id="CP002160">
    <property type="protein sequence ID" value="ADL51599.1"/>
    <property type="molecule type" value="Genomic_DNA"/>
</dbReference>
<dbReference type="GO" id="GO:0006817">
    <property type="term" value="P:phosphate ion transport"/>
    <property type="evidence" value="ECO:0007669"/>
    <property type="project" value="UniProtKB-KW"/>
</dbReference>
<evidence type="ECO:0000256" key="2">
    <source>
        <dbReference type="ARBA" id="ARBA00007069"/>
    </source>
</evidence>
<organism evidence="11 12">
    <name type="scientific">Clostridium cellulovorans (strain ATCC 35296 / DSM 3052 / OCM 3 / 743B)</name>
    <dbReference type="NCBI Taxonomy" id="573061"/>
    <lineage>
        <taxon>Bacteria</taxon>
        <taxon>Bacillati</taxon>
        <taxon>Bacillota</taxon>
        <taxon>Clostridia</taxon>
        <taxon>Eubacteriales</taxon>
        <taxon>Clostridiaceae</taxon>
        <taxon>Clostridium</taxon>
    </lineage>
</organism>
<dbReference type="GO" id="GO:0005315">
    <property type="term" value="F:phosphate transmembrane transporter activity"/>
    <property type="evidence" value="ECO:0007669"/>
    <property type="project" value="InterPro"/>
</dbReference>
<keyword evidence="4 9" id="KW-1003">Cell membrane</keyword>
<dbReference type="eggNOG" id="COG0573">
    <property type="taxonomic scope" value="Bacteria"/>
</dbReference>
<dbReference type="HOGENOM" id="CLU_033621_1_0_9"/>
<evidence type="ECO:0000313" key="11">
    <source>
        <dbReference type="EMBL" id="ADL51599.1"/>
    </source>
</evidence>
<evidence type="ECO:0000313" key="12">
    <source>
        <dbReference type="Proteomes" id="UP000002730"/>
    </source>
</evidence>
<evidence type="ECO:0000256" key="9">
    <source>
        <dbReference type="RuleBase" id="RU363054"/>
    </source>
</evidence>
<evidence type="ECO:0000256" key="8">
    <source>
        <dbReference type="RuleBase" id="RU363032"/>
    </source>
</evidence>
<feature type="transmembrane region" description="Helical" evidence="8">
    <location>
        <begin position="82"/>
        <end position="112"/>
    </location>
</feature>
<evidence type="ECO:0000256" key="7">
    <source>
        <dbReference type="ARBA" id="ARBA00023136"/>
    </source>
</evidence>
<name>D9SL83_CLOC7</name>
<dbReference type="InterPro" id="IPR000515">
    <property type="entry name" value="MetI-like"/>
</dbReference>
<dbReference type="Gene3D" id="1.10.3720.10">
    <property type="entry name" value="MetI-like"/>
    <property type="match status" value="1"/>
</dbReference>
<feature type="transmembrane region" description="Helical" evidence="8">
    <location>
        <begin position="211"/>
        <end position="232"/>
    </location>
</feature>
<gene>
    <name evidence="11" type="ordered locus">Clocel_1855</name>
</gene>
<keyword evidence="5 8" id="KW-0812">Transmembrane</keyword>
<evidence type="ECO:0000256" key="5">
    <source>
        <dbReference type="ARBA" id="ARBA00022692"/>
    </source>
</evidence>
<evidence type="ECO:0000256" key="1">
    <source>
        <dbReference type="ARBA" id="ARBA00004651"/>
    </source>
</evidence>